<dbReference type="AlphaFoldDB" id="A0A5A7T5C5"/>
<protein>
    <recommendedName>
        <fullName evidence="4">Envelope-like protein</fullName>
    </recommendedName>
</protein>
<proteinExistence type="predicted"/>
<feature type="compositionally biased region" description="Polar residues" evidence="1">
    <location>
        <begin position="1"/>
        <end position="12"/>
    </location>
</feature>
<feature type="region of interest" description="Disordered" evidence="1">
    <location>
        <begin position="1"/>
        <end position="24"/>
    </location>
</feature>
<accession>A0A5A7T5C5</accession>
<dbReference type="Proteomes" id="UP000321393">
    <property type="component" value="Unassembled WGS sequence"/>
</dbReference>
<dbReference type="EMBL" id="SSTE01019582">
    <property type="protein sequence ID" value="KAA0036549.1"/>
    <property type="molecule type" value="Genomic_DNA"/>
</dbReference>
<feature type="region of interest" description="Disordered" evidence="1">
    <location>
        <begin position="115"/>
        <end position="147"/>
    </location>
</feature>
<name>A0A5A7T5C5_CUCMM</name>
<organism evidence="2 3">
    <name type="scientific">Cucumis melo var. makuwa</name>
    <name type="common">Oriental melon</name>
    <dbReference type="NCBI Taxonomy" id="1194695"/>
    <lineage>
        <taxon>Eukaryota</taxon>
        <taxon>Viridiplantae</taxon>
        <taxon>Streptophyta</taxon>
        <taxon>Embryophyta</taxon>
        <taxon>Tracheophyta</taxon>
        <taxon>Spermatophyta</taxon>
        <taxon>Magnoliopsida</taxon>
        <taxon>eudicotyledons</taxon>
        <taxon>Gunneridae</taxon>
        <taxon>Pentapetalae</taxon>
        <taxon>rosids</taxon>
        <taxon>fabids</taxon>
        <taxon>Cucurbitales</taxon>
        <taxon>Cucurbitaceae</taxon>
        <taxon>Benincaseae</taxon>
        <taxon>Cucumis</taxon>
    </lineage>
</organism>
<feature type="compositionally biased region" description="Basic and acidic residues" evidence="1">
    <location>
        <begin position="126"/>
        <end position="137"/>
    </location>
</feature>
<gene>
    <name evidence="2" type="ORF">E6C27_scaffold191G00520</name>
</gene>
<comment type="caution">
    <text evidence="2">The sequence shown here is derived from an EMBL/GenBank/DDBJ whole genome shotgun (WGS) entry which is preliminary data.</text>
</comment>
<sequence length="324" mass="36271">MVNTRKGSCQARSSKDDDEAHDSRTNILMCSEMDSNEQDDVPLARLLRKGLFSTTEPNVVYVPVISVHSDESSSSEDIFVPTPSQSATANEEIGQSGHSPSVSALDNVILDVHASQTESKQPPAESRSKEKKFEQSHRNITTKAGRKKIPPNIPSVPLMEFCFISKKVCKDGNIVSVALGTFLYQICNDDTVDVGLFIYNQLLRHVEHWVSRFLSVCRFFYSLSIHLNAQVLTPNDAPSPNMKTLSLSYRLFQGSHVPDIERDMRPSKNPHMFDVDDVDKNVEGFFVHQDLAFRIINTLTAKSQSLSTSINLLTDRRLEIDSLV</sequence>
<evidence type="ECO:0000313" key="3">
    <source>
        <dbReference type="Proteomes" id="UP000321393"/>
    </source>
</evidence>
<evidence type="ECO:0000256" key="1">
    <source>
        <dbReference type="SAM" id="MobiDB-lite"/>
    </source>
</evidence>
<feature type="region of interest" description="Disordered" evidence="1">
    <location>
        <begin position="72"/>
        <end position="100"/>
    </location>
</feature>
<evidence type="ECO:0000313" key="2">
    <source>
        <dbReference type="EMBL" id="KAA0036549.1"/>
    </source>
</evidence>
<reference evidence="2 3" key="1">
    <citation type="submission" date="2019-08" db="EMBL/GenBank/DDBJ databases">
        <title>Draft genome sequences of two oriental melons (Cucumis melo L. var makuwa).</title>
        <authorList>
            <person name="Kwon S.-Y."/>
        </authorList>
    </citation>
    <scope>NUCLEOTIDE SEQUENCE [LARGE SCALE GENOMIC DNA]</scope>
    <source>
        <strain evidence="3">cv. SW 3</strain>
        <tissue evidence="2">Leaf</tissue>
    </source>
</reference>
<evidence type="ECO:0008006" key="4">
    <source>
        <dbReference type="Google" id="ProtNLM"/>
    </source>
</evidence>